<evidence type="ECO:0000313" key="2">
    <source>
        <dbReference type="EMBL" id="KIJ39229.1"/>
    </source>
</evidence>
<protein>
    <submittedName>
        <fullName evidence="2">Uncharacterized protein</fullName>
    </submittedName>
</protein>
<gene>
    <name evidence="2" type="ORF">M422DRAFT_258121</name>
</gene>
<name>A0A0C9UWI9_SPHS4</name>
<keyword evidence="1" id="KW-1133">Transmembrane helix</keyword>
<dbReference type="AlphaFoldDB" id="A0A0C9UWI9"/>
<feature type="transmembrane region" description="Helical" evidence="1">
    <location>
        <begin position="46"/>
        <end position="72"/>
    </location>
</feature>
<dbReference type="EMBL" id="KN837154">
    <property type="protein sequence ID" value="KIJ39229.1"/>
    <property type="molecule type" value="Genomic_DNA"/>
</dbReference>
<sequence length="137" mass="15465">MPAQFDALPYVAVDGAWTQHRLLRTIKDRRGRCRGTSSSVTMTSRAYHWLTALVAVLPDALLLLFLVLVPVVTGRPHKKTLSNPTLHAKSIHRTAAPTPRRAAHWQPAKFSLARIARHDTLLTLHNFSNGFMYLSRY</sequence>
<keyword evidence="1" id="KW-0812">Transmembrane</keyword>
<dbReference type="HOGENOM" id="CLU_1866410_0_0_1"/>
<proteinExistence type="predicted"/>
<evidence type="ECO:0000256" key="1">
    <source>
        <dbReference type="SAM" id="Phobius"/>
    </source>
</evidence>
<dbReference type="Proteomes" id="UP000054279">
    <property type="component" value="Unassembled WGS sequence"/>
</dbReference>
<organism evidence="2 3">
    <name type="scientific">Sphaerobolus stellatus (strain SS14)</name>
    <dbReference type="NCBI Taxonomy" id="990650"/>
    <lineage>
        <taxon>Eukaryota</taxon>
        <taxon>Fungi</taxon>
        <taxon>Dikarya</taxon>
        <taxon>Basidiomycota</taxon>
        <taxon>Agaricomycotina</taxon>
        <taxon>Agaricomycetes</taxon>
        <taxon>Phallomycetidae</taxon>
        <taxon>Geastrales</taxon>
        <taxon>Sphaerobolaceae</taxon>
        <taxon>Sphaerobolus</taxon>
    </lineage>
</organism>
<reference evidence="2 3" key="1">
    <citation type="submission" date="2014-06" db="EMBL/GenBank/DDBJ databases">
        <title>Evolutionary Origins and Diversification of the Mycorrhizal Mutualists.</title>
        <authorList>
            <consortium name="DOE Joint Genome Institute"/>
            <consortium name="Mycorrhizal Genomics Consortium"/>
            <person name="Kohler A."/>
            <person name="Kuo A."/>
            <person name="Nagy L.G."/>
            <person name="Floudas D."/>
            <person name="Copeland A."/>
            <person name="Barry K.W."/>
            <person name="Cichocki N."/>
            <person name="Veneault-Fourrey C."/>
            <person name="LaButti K."/>
            <person name="Lindquist E.A."/>
            <person name="Lipzen A."/>
            <person name="Lundell T."/>
            <person name="Morin E."/>
            <person name="Murat C."/>
            <person name="Riley R."/>
            <person name="Ohm R."/>
            <person name="Sun H."/>
            <person name="Tunlid A."/>
            <person name="Henrissat B."/>
            <person name="Grigoriev I.V."/>
            <person name="Hibbett D.S."/>
            <person name="Martin F."/>
        </authorList>
    </citation>
    <scope>NUCLEOTIDE SEQUENCE [LARGE SCALE GENOMIC DNA]</scope>
    <source>
        <strain evidence="2 3">SS14</strain>
    </source>
</reference>
<evidence type="ECO:0000313" key="3">
    <source>
        <dbReference type="Proteomes" id="UP000054279"/>
    </source>
</evidence>
<keyword evidence="1" id="KW-0472">Membrane</keyword>
<keyword evidence="3" id="KW-1185">Reference proteome</keyword>
<accession>A0A0C9UWI9</accession>